<reference evidence="2 3" key="1">
    <citation type="journal article" date="2015" name="Sci. Rep.">
        <title>The power of single molecule real-time sequencing technology in the de novo assembly of a eukaryotic genome.</title>
        <authorList>
            <person name="Sakai H."/>
            <person name="Naito K."/>
            <person name="Ogiso-Tanaka E."/>
            <person name="Takahashi Y."/>
            <person name="Iseki K."/>
            <person name="Muto C."/>
            <person name="Satou K."/>
            <person name="Teruya K."/>
            <person name="Shiroma A."/>
            <person name="Shimoji M."/>
            <person name="Hirano T."/>
            <person name="Itoh T."/>
            <person name="Kaga A."/>
            <person name="Tomooka N."/>
        </authorList>
    </citation>
    <scope>NUCLEOTIDE SEQUENCE [LARGE SCALE GENOMIC DNA]</scope>
    <source>
        <strain evidence="3">cv. Shumari</strain>
    </source>
</reference>
<evidence type="ECO:0000313" key="2">
    <source>
        <dbReference type="EMBL" id="BAT94747.1"/>
    </source>
</evidence>
<organism evidence="2 3">
    <name type="scientific">Vigna angularis var. angularis</name>
    <dbReference type="NCBI Taxonomy" id="157739"/>
    <lineage>
        <taxon>Eukaryota</taxon>
        <taxon>Viridiplantae</taxon>
        <taxon>Streptophyta</taxon>
        <taxon>Embryophyta</taxon>
        <taxon>Tracheophyta</taxon>
        <taxon>Spermatophyta</taxon>
        <taxon>Magnoliopsida</taxon>
        <taxon>eudicotyledons</taxon>
        <taxon>Gunneridae</taxon>
        <taxon>Pentapetalae</taxon>
        <taxon>rosids</taxon>
        <taxon>fabids</taxon>
        <taxon>Fabales</taxon>
        <taxon>Fabaceae</taxon>
        <taxon>Papilionoideae</taxon>
        <taxon>50 kb inversion clade</taxon>
        <taxon>NPAAA clade</taxon>
        <taxon>indigoferoid/millettioid clade</taxon>
        <taxon>Phaseoleae</taxon>
        <taxon>Vigna</taxon>
    </lineage>
</organism>
<dbReference type="OrthoDB" id="2018237at2759"/>
<keyword evidence="1" id="KW-1133">Transmembrane helix</keyword>
<proteinExistence type="predicted"/>
<name>A0A0S3SPQ4_PHAAN</name>
<accession>A0A0S3SPQ4</accession>
<evidence type="ECO:0008006" key="4">
    <source>
        <dbReference type="Google" id="ProtNLM"/>
    </source>
</evidence>
<evidence type="ECO:0000256" key="1">
    <source>
        <dbReference type="SAM" id="Phobius"/>
    </source>
</evidence>
<protein>
    <recommendedName>
        <fullName evidence="4">Thioredoxin domain-containing protein</fullName>
    </recommendedName>
</protein>
<sequence length="233" mass="26733">MDSISVPNPKPKQMFYLKWPWNETNPNSSPGPCKFEGPWPLKSLQNLGLIPFNFASSVSGWKKKTTLTQSEAEQRAFALALASAKEATLVEFYSAKCRLCNSLFKFVSEVETRNSHWLNIVMADAENPNWLPEVSNGPFHKLKCRSRMFFGFCWPLRIPTWDQTSSQPRFLFGCINCMSILCIRVISWACSFIMMLAMFLVLCFSTTMARPWQRQVSRAVVYTLLQESPIFSK</sequence>
<dbReference type="EMBL" id="AP015041">
    <property type="protein sequence ID" value="BAT94747.1"/>
    <property type="molecule type" value="Genomic_DNA"/>
</dbReference>
<gene>
    <name evidence="2" type="primary">Vigan.08G137700</name>
    <name evidence="2" type="ORF">VIGAN_08137700</name>
</gene>
<keyword evidence="1" id="KW-0472">Membrane</keyword>
<evidence type="ECO:0000313" key="3">
    <source>
        <dbReference type="Proteomes" id="UP000291084"/>
    </source>
</evidence>
<dbReference type="AlphaFoldDB" id="A0A0S3SPQ4"/>
<keyword evidence="1" id="KW-0812">Transmembrane</keyword>
<keyword evidence="3" id="KW-1185">Reference proteome</keyword>
<dbReference type="Proteomes" id="UP000291084">
    <property type="component" value="Chromosome 8"/>
</dbReference>
<feature type="transmembrane region" description="Helical" evidence="1">
    <location>
        <begin position="185"/>
        <end position="204"/>
    </location>
</feature>